<keyword evidence="4" id="KW-1185">Reference proteome</keyword>
<keyword evidence="1" id="KW-1133">Transmembrane helix</keyword>
<keyword evidence="1" id="KW-0472">Membrane</keyword>
<dbReference type="PRINTS" id="PR00625">
    <property type="entry name" value="JDOMAIN"/>
</dbReference>
<evidence type="ECO:0000259" key="2">
    <source>
        <dbReference type="PROSITE" id="PS50076"/>
    </source>
</evidence>
<keyword evidence="1" id="KW-0812">Transmembrane</keyword>
<dbReference type="Pfam" id="PF00226">
    <property type="entry name" value="DnaJ"/>
    <property type="match status" value="1"/>
</dbReference>
<dbReference type="Gene3D" id="1.10.287.110">
    <property type="entry name" value="DnaJ domain"/>
    <property type="match status" value="1"/>
</dbReference>
<dbReference type="Proteomes" id="UP000830835">
    <property type="component" value="Unassembled WGS sequence"/>
</dbReference>
<dbReference type="RefSeq" id="WP_244349547.1">
    <property type="nucleotide sequence ID" value="NZ_JAFIRA010000008.1"/>
</dbReference>
<dbReference type="SMART" id="SM00271">
    <property type="entry name" value="DnaJ"/>
    <property type="match status" value="1"/>
</dbReference>
<dbReference type="InterPro" id="IPR036869">
    <property type="entry name" value="J_dom_sf"/>
</dbReference>
<feature type="domain" description="J" evidence="2">
    <location>
        <begin position="8"/>
        <end position="74"/>
    </location>
</feature>
<evidence type="ECO:0000313" key="3">
    <source>
        <dbReference type="EMBL" id="MCJ2542323.1"/>
    </source>
</evidence>
<dbReference type="CDD" id="cd06257">
    <property type="entry name" value="DnaJ"/>
    <property type="match status" value="1"/>
</dbReference>
<accession>A0ABT0C955</accession>
<dbReference type="PANTHER" id="PTHR44825:SF1">
    <property type="entry name" value="DNAJ HOMOLOG SUBFAMILY C MEMBER 4"/>
    <property type="match status" value="1"/>
</dbReference>
<dbReference type="PANTHER" id="PTHR44825">
    <property type="match status" value="1"/>
</dbReference>
<evidence type="ECO:0000313" key="4">
    <source>
        <dbReference type="Proteomes" id="UP000830835"/>
    </source>
</evidence>
<feature type="transmembrane region" description="Helical" evidence="1">
    <location>
        <begin position="103"/>
        <end position="126"/>
    </location>
</feature>
<sequence>MHSLTSLTYYQRLGLSPGASPEAIRRAYRQLSKRYHPDTSPLAPEVAIRRFQELQEAYLILSNPLQRAIYDASLRAVLSNPGSAERDSLELRMETRPLSGGEICALLLMGSTFLMCLLLAGTLAWLRESGAG</sequence>
<dbReference type="InterPro" id="IPR001623">
    <property type="entry name" value="DnaJ_domain"/>
</dbReference>
<reference evidence="3" key="1">
    <citation type="submission" date="2021-02" db="EMBL/GenBank/DDBJ databases">
        <title>The CRISPR/cas machinery reduction and long-range gene transfer in the hot spring cyanobacterium Synechococcus.</title>
        <authorList>
            <person name="Dvorak P."/>
            <person name="Jahodarova E."/>
            <person name="Hasler P."/>
            <person name="Poulickova A."/>
        </authorList>
    </citation>
    <scope>NUCLEOTIDE SEQUENCE</scope>
    <source>
        <strain evidence="3">Rupite</strain>
    </source>
</reference>
<dbReference type="SUPFAM" id="SSF46565">
    <property type="entry name" value="Chaperone J-domain"/>
    <property type="match status" value="1"/>
</dbReference>
<proteinExistence type="predicted"/>
<dbReference type="PROSITE" id="PS50076">
    <property type="entry name" value="DNAJ_2"/>
    <property type="match status" value="1"/>
</dbReference>
<evidence type="ECO:0000256" key="1">
    <source>
        <dbReference type="SAM" id="Phobius"/>
    </source>
</evidence>
<dbReference type="InterPro" id="IPR052763">
    <property type="entry name" value="DnaJ_C4"/>
</dbReference>
<organism evidence="3 4">
    <name type="scientific">Thermostichus vulcanus str. 'Rupite'</name>
    <dbReference type="NCBI Taxonomy" id="2813851"/>
    <lineage>
        <taxon>Bacteria</taxon>
        <taxon>Bacillati</taxon>
        <taxon>Cyanobacteriota</taxon>
        <taxon>Cyanophyceae</taxon>
        <taxon>Thermostichales</taxon>
        <taxon>Thermostichaceae</taxon>
        <taxon>Thermostichus</taxon>
    </lineage>
</organism>
<gene>
    <name evidence="3" type="ORF">JX360_05285</name>
</gene>
<protein>
    <submittedName>
        <fullName evidence="3">J domain-containing protein</fullName>
    </submittedName>
</protein>
<name>A0ABT0C955_THEVL</name>
<dbReference type="EMBL" id="JAFIRA010000008">
    <property type="protein sequence ID" value="MCJ2542323.1"/>
    <property type="molecule type" value="Genomic_DNA"/>
</dbReference>
<comment type="caution">
    <text evidence="3">The sequence shown here is derived from an EMBL/GenBank/DDBJ whole genome shotgun (WGS) entry which is preliminary data.</text>
</comment>